<feature type="compositionally biased region" description="Basic and acidic residues" evidence="2">
    <location>
        <begin position="193"/>
        <end position="212"/>
    </location>
</feature>
<protein>
    <submittedName>
        <fullName evidence="3">Uncharacterized protein</fullName>
    </submittedName>
</protein>
<sequence length="316" mass="36275">MPEPPYDIRELILSAAEAGKRLRQRLEKRKKNYDKRKEEGLEKGETYEKDIKEERNKVVEDFLRAKDEQLKKEMVGWLELQRRKEMNDRLKLQGSKIDPSMPRRDRNAEEVANENAVQQWVDGHKAGKSKYLDEGLLVHGNQQKGAVLPTPPKNEDLAKDKDLIRDEGVVKDEATLKDRDTVEDEDLTTPNEDPPKNEGNEDQGKGKEKLEPGRGAMENTENLILKEVEEIMKLVMKMDRGGNEDTMKTIQGSVAKLAKLVAEKEEREEKVTEPNADDDRQWHYTFLGECYIHGMMDGEARLGSSQRKGFVIGFLS</sequence>
<feature type="region of interest" description="Disordered" evidence="2">
    <location>
        <begin position="90"/>
        <end position="122"/>
    </location>
</feature>
<dbReference type="Proteomes" id="UP000235672">
    <property type="component" value="Unassembled WGS sequence"/>
</dbReference>
<proteinExistence type="predicted"/>
<organism evidence="3 4">
    <name type="scientific">Hyaloscypha hepaticicola</name>
    <dbReference type="NCBI Taxonomy" id="2082293"/>
    <lineage>
        <taxon>Eukaryota</taxon>
        <taxon>Fungi</taxon>
        <taxon>Dikarya</taxon>
        <taxon>Ascomycota</taxon>
        <taxon>Pezizomycotina</taxon>
        <taxon>Leotiomycetes</taxon>
        <taxon>Helotiales</taxon>
        <taxon>Hyaloscyphaceae</taxon>
        <taxon>Hyaloscypha</taxon>
    </lineage>
</organism>
<evidence type="ECO:0000313" key="3">
    <source>
        <dbReference type="EMBL" id="PMD19702.1"/>
    </source>
</evidence>
<dbReference type="AlphaFoldDB" id="A0A2J6Q0B7"/>
<evidence type="ECO:0000256" key="2">
    <source>
        <dbReference type="SAM" id="MobiDB-lite"/>
    </source>
</evidence>
<dbReference type="EMBL" id="KZ613488">
    <property type="protein sequence ID" value="PMD19702.1"/>
    <property type="molecule type" value="Genomic_DNA"/>
</dbReference>
<keyword evidence="4" id="KW-1185">Reference proteome</keyword>
<evidence type="ECO:0000256" key="1">
    <source>
        <dbReference type="SAM" id="Coils"/>
    </source>
</evidence>
<name>A0A2J6Q0B7_9HELO</name>
<dbReference type="OrthoDB" id="10449693at2759"/>
<feature type="compositionally biased region" description="Basic and acidic residues" evidence="2">
    <location>
        <begin position="153"/>
        <end position="180"/>
    </location>
</feature>
<evidence type="ECO:0000313" key="4">
    <source>
        <dbReference type="Proteomes" id="UP000235672"/>
    </source>
</evidence>
<gene>
    <name evidence="3" type="ORF">NA56DRAFT_705412</name>
</gene>
<reference evidence="3 4" key="1">
    <citation type="submission" date="2016-05" db="EMBL/GenBank/DDBJ databases">
        <title>A degradative enzymes factory behind the ericoid mycorrhizal symbiosis.</title>
        <authorList>
            <consortium name="DOE Joint Genome Institute"/>
            <person name="Martino E."/>
            <person name="Morin E."/>
            <person name="Grelet G."/>
            <person name="Kuo A."/>
            <person name="Kohler A."/>
            <person name="Daghino S."/>
            <person name="Barry K."/>
            <person name="Choi C."/>
            <person name="Cichocki N."/>
            <person name="Clum A."/>
            <person name="Copeland A."/>
            <person name="Hainaut M."/>
            <person name="Haridas S."/>
            <person name="Labutti K."/>
            <person name="Lindquist E."/>
            <person name="Lipzen A."/>
            <person name="Khouja H.-R."/>
            <person name="Murat C."/>
            <person name="Ohm R."/>
            <person name="Olson A."/>
            <person name="Spatafora J."/>
            <person name="Veneault-Fourrey C."/>
            <person name="Henrissat B."/>
            <person name="Grigoriev I."/>
            <person name="Martin F."/>
            <person name="Perotto S."/>
        </authorList>
    </citation>
    <scope>NUCLEOTIDE SEQUENCE [LARGE SCALE GENOMIC DNA]</scope>
    <source>
        <strain evidence="3 4">UAMH 7357</strain>
    </source>
</reference>
<feature type="region of interest" description="Disordered" evidence="2">
    <location>
        <begin position="142"/>
        <end position="220"/>
    </location>
</feature>
<keyword evidence="1" id="KW-0175">Coiled coil</keyword>
<accession>A0A2J6Q0B7</accession>
<feature type="coiled-coil region" evidence="1">
    <location>
        <begin position="16"/>
        <end position="43"/>
    </location>
</feature>